<feature type="repeat" description="PPR" evidence="2">
    <location>
        <begin position="150"/>
        <end position="184"/>
    </location>
</feature>
<feature type="coiled-coil region" evidence="3">
    <location>
        <begin position="574"/>
        <end position="601"/>
    </location>
</feature>
<dbReference type="PANTHER" id="PTHR47447">
    <property type="entry name" value="OS03G0856100 PROTEIN"/>
    <property type="match status" value="1"/>
</dbReference>
<keyword evidence="1" id="KW-0677">Repeat</keyword>
<keyword evidence="4" id="KW-1185">Reference proteome</keyword>
<keyword evidence="3" id="KW-0175">Coiled coil</keyword>
<accession>A0AAJ7IT27</accession>
<dbReference type="InterPro" id="IPR002885">
    <property type="entry name" value="PPR_rpt"/>
</dbReference>
<evidence type="ECO:0000256" key="3">
    <source>
        <dbReference type="SAM" id="Coils"/>
    </source>
</evidence>
<dbReference type="RefSeq" id="XP_017876526.1">
    <property type="nucleotide sequence ID" value="XM_018021037.2"/>
</dbReference>
<dbReference type="AlphaFoldDB" id="A0AAJ7IT27"/>
<dbReference type="Pfam" id="PF01535">
    <property type="entry name" value="PPR"/>
    <property type="match status" value="1"/>
</dbReference>
<dbReference type="PROSITE" id="PS51375">
    <property type="entry name" value="PPR"/>
    <property type="match status" value="1"/>
</dbReference>
<dbReference type="Proteomes" id="UP000694925">
    <property type="component" value="Unplaced"/>
</dbReference>
<protein>
    <submittedName>
        <fullName evidence="5">Pentatricopeptide repeat-containing protein 1, mitochondrial</fullName>
    </submittedName>
</protein>
<dbReference type="NCBIfam" id="TIGR00756">
    <property type="entry name" value="PPR"/>
    <property type="match status" value="1"/>
</dbReference>
<reference evidence="5" key="1">
    <citation type="submission" date="2025-08" db="UniProtKB">
        <authorList>
            <consortium name="RefSeq"/>
        </authorList>
    </citation>
    <scope>IDENTIFICATION</scope>
    <source>
        <tissue evidence="5">Whole body</tissue>
    </source>
</reference>
<proteinExistence type="predicted"/>
<dbReference type="KEGG" id="ccal:108622907"/>
<dbReference type="GeneID" id="108622907"/>
<evidence type="ECO:0000313" key="5">
    <source>
        <dbReference type="RefSeq" id="XP_017876526.1"/>
    </source>
</evidence>
<dbReference type="InterPro" id="IPR011990">
    <property type="entry name" value="TPR-like_helical_dom_sf"/>
</dbReference>
<evidence type="ECO:0000256" key="1">
    <source>
        <dbReference type="ARBA" id="ARBA00022737"/>
    </source>
</evidence>
<name>A0AAJ7IT27_9HYME</name>
<evidence type="ECO:0000313" key="4">
    <source>
        <dbReference type="Proteomes" id="UP000694925"/>
    </source>
</evidence>
<dbReference type="Gene3D" id="1.25.40.10">
    <property type="entry name" value="Tetratricopeptide repeat domain"/>
    <property type="match status" value="3"/>
</dbReference>
<dbReference type="PANTHER" id="PTHR47447:SF28">
    <property type="entry name" value="PENTACOTRIPEPTIDE-REPEAT REGION OF PRORP DOMAIN-CONTAINING PROTEIN"/>
    <property type="match status" value="1"/>
</dbReference>
<organism evidence="4 5">
    <name type="scientific">Ceratina calcarata</name>
    <dbReference type="NCBI Taxonomy" id="156304"/>
    <lineage>
        <taxon>Eukaryota</taxon>
        <taxon>Metazoa</taxon>
        <taxon>Ecdysozoa</taxon>
        <taxon>Arthropoda</taxon>
        <taxon>Hexapoda</taxon>
        <taxon>Insecta</taxon>
        <taxon>Pterygota</taxon>
        <taxon>Neoptera</taxon>
        <taxon>Endopterygota</taxon>
        <taxon>Hymenoptera</taxon>
        <taxon>Apocrita</taxon>
        <taxon>Aculeata</taxon>
        <taxon>Apoidea</taxon>
        <taxon>Anthophila</taxon>
        <taxon>Apidae</taxon>
        <taxon>Ceratina</taxon>
        <taxon>Zadontomerus</taxon>
    </lineage>
</organism>
<dbReference type="Pfam" id="PF13812">
    <property type="entry name" value="PPR_3"/>
    <property type="match status" value="3"/>
</dbReference>
<evidence type="ECO:0000256" key="2">
    <source>
        <dbReference type="PROSITE-ProRule" id="PRU00708"/>
    </source>
</evidence>
<sequence length="604" mass="70703">MLFQKTNRLLKSKFFLGYIDCHYHHVRGRKQFLCTVNTCNYMNNKRDNTSVQREVNPPHLFICCRSLCTKALPENPNVFGDLSYEKYEKVPMDEAEEKEEKFAETVKVPKRERFTQMDYCKLIKTHMNNKNLQMALNVLDLMKENGDKPSLYIYRLLLSAFAIQGDMKQCFKLFKQIRDRGLSPTPSVYNTLIHVCSESDDKEKALERLTYLREYFHERQVSLNHIHYASLIKAYSRHKEILTAFEIADEANDKGICSKDMIAALFQATISDTKNGLKYALALWHKMKLTGMKPTIIHYNLLLRTIRDSKFGDLKVGDVLVPQYENSRIQLTETGRPDLLDSPPVLNLSLIPPLNRNLISSENNSLPEEINTEKLCSLKLNTVLNENQLILFGGIDKILKRMKDDGVEPNQKTVTLLLDLLPCTVEAEDHYLKFIETNHIKMDITFYNVLIKRRSLRRQYKEAKAVLNEIQKHHLSPNVITFGVLAIGCRKYWDGMELLEQMDAIGYAPNYIVLQALFMNACIGKDFKYVLNLMQYLLKRRMKPPPSILNTLEKFDEIMLQSLENEGRYKYKNINEMRKKYNDFKIKYENWKEKIQKYSEKMTK</sequence>
<gene>
    <name evidence="5" type="primary">LOC108622907</name>
</gene>